<evidence type="ECO:0000259" key="1">
    <source>
        <dbReference type="Pfam" id="PF08168"/>
    </source>
</evidence>
<dbReference type="PaxDb" id="121845-A0A3Q0IYQ5"/>
<feature type="domain" description="Nucleolar protein 11 N-terminal" evidence="1">
    <location>
        <begin position="1"/>
        <end position="123"/>
    </location>
</feature>
<evidence type="ECO:0000313" key="2">
    <source>
        <dbReference type="Proteomes" id="UP000079169"/>
    </source>
</evidence>
<accession>A0A3Q0IYQ5</accession>
<evidence type="ECO:0000313" key="3">
    <source>
        <dbReference type="RefSeq" id="XP_026681381.1"/>
    </source>
</evidence>
<dbReference type="GO" id="GO:0030490">
    <property type="term" value="P:maturation of SSU-rRNA"/>
    <property type="evidence" value="ECO:0007669"/>
    <property type="project" value="InterPro"/>
</dbReference>
<proteinExistence type="predicted"/>
<dbReference type="PANTHER" id="PTHR15633">
    <property type="entry name" value="NUCLEOLAR PROTEIN 11"/>
    <property type="match status" value="1"/>
</dbReference>
<dbReference type="AlphaFoldDB" id="A0A3Q0IYQ5"/>
<dbReference type="InterPro" id="IPR012584">
    <property type="entry name" value="NOL11_N"/>
</dbReference>
<sequence>MVKVKSCLSLCPIPDPKSFLGLSKDFLPESLIVTLGRNLVLRTKTTDLQQLTSWNIRDHLTAPVVYDNYDNRYIGIFNHSFIKYWSENELNYEKAKKYKFTSKLHSVLTQDDSESIIVFSNGPFKFHSDTQFFEFMFLHFPSSPDYHDNSMLLWSLTWDHWIFNY</sequence>
<dbReference type="GeneID" id="113468569"/>
<dbReference type="InterPro" id="IPR042859">
    <property type="entry name" value="NOL11"/>
</dbReference>
<dbReference type="Proteomes" id="UP000079169">
    <property type="component" value="Unplaced"/>
</dbReference>
<name>A0A3Q0IYQ5_DIACI</name>
<organism evidence="2 3">
    <name type="scientific">Diaphorina citri</name>
    <name type="common">Asian citrus psyllid</name>
    <dbReference type="NCBI Taxonomy" id="121845"/>
    <lineage>
        <taxon>Eukaryota</taxon>
        <taxon>Metazoa</taxon>
        <taxon>Ecdysozoa</taxon>
        <taxon>Arthropoda</taxon>
        <taxon>Hexapoda</taxon>
        <taxon>Insecta</taxon>
        <taxon>Pterygota</taxon>
        <taxon>Neoptera</taxon>
        <taxon>Paraneoptera</taxon>
        <taxon>Hemiptera</taxon>
        <taxon>Sternorrhyncha</taxon>
        <taxon>Psylloidea</taxon>
        <taxon>Psyllidae</taxon>
        <taxon>Diaphorininae</taxon>
        <taxon>Diaphorina</taxon>
    </lineage>
</organism>
<keyword evidence="2" id="KW-1185">Reference proteome</keyword>
<dbReference type="KEGG" id="dci:113468569"/>
<dbReference type="GO" id="GO:0005730">
    <property type="term" value="C:nucleolus"/>
    <property type="evidence" value="ECO:0007669"/>
    <property type="project" value="TreeGrafter"/>
</dbReference>
<dbReference type="RefSeq" id="XP_026681381.1">
    <property type="nucleotide sequence ID" value="XM_026825580.1"/>
</dbReference>
<protein>
    <submittedName>
        <fullName evidence="3">Nucleolar protein 11-like</fullName>
    </submittedName>
</protein>
<reference evidence="3" key="1">
    <citation type="submission" date="2025-08" db="UniProtKB">
        <authorList>
            <consortium name="RefSeq"/>
        </authorList>
    </citation>
    <scope>IDENTIFICATION</scope>
</reference>
<dbReference type="PANTHER" id="PTHR15633:SF2">
    <property type="entry name" value="NUCLEOLAR PROTEIN 11"/>
    <property type="match status" value="1"/>
</dbReference>
<dbReference type="STRING" id="121845.A0A3Q0IYQ5"/>
<gene>
    <name evidence="3" type="primary">LOC113468569</name>
</gene>
<dbReference type="Pfam" id="PF08168">
    <property type="entry name" value="NOL11_N"/>
    <property type="match status" value="1"/>
</dbReference>
<dbReference type="GO" id="GO:0003723">
    <property type="term" value="F:RNA binding"/>
    <property type="evidence" value="ECO:0007669"/>
    <property type="project" value="TreeGrafter"/>
</dbReference>